<dbReference type="InterPro" id="IPR001789">
    <property type="entry name" value="Sig_transdc_resp-reg_receiver"/>
</dbReference>
<accession>A0A6M4MJN8</accession>
<gene>
    <name evidence="4" type="ORF">CA267_016840</name>
</gene>
<protein>
    <submittedName>
        <fullName evidence="4">Response regulator</fullName>
    </submittedName>
</protein>
<dbReference type="InterPro" id="IPR050595">
    <property type="entry name" value="Bact_response_regulator"/>
</dbReference>
<dbReference type="SUPFAM" id="SSF52172">
    <property type="entry name" value="CheY-like"/>
    <property type="match status" value="1"/>
</dbReference>
<dbReference type="Proteomes" id="UP000219285">
    <property type="component" value="Chromosome"/>
</dbReference>
<dbReference type="PANTHER" id="PTHR44591">
    <property type="entry name" value="STRESS RESPONSE REGULATOR PROTEIN 1"/>
    <property type="match status" value="1"/>
</dbReference>
<dbReference type="InterPro" id="IPR011006">
    <property type="entry name" value="CheY-like_superfamily"/>
</dbReference>
<evidence type="ECO:0000313" key="4">
    <source>
        <dbReference type="EMBL" id="QJR82296.1"/>
    </source>
</evidence>
<dbReference type="AlphaFoldDB" id="A0A6M4MJN8"/>
<dbReference type="Gene3D" id="3.40.50.2300">
    <property type="match status" value="1"/>
</dbReference>
<dbReference type="RefSeq" id="WP_075609709.1">
    <property type="nucleotide sequence ID" value="NZ_CP052766.1"/>
</dbReference>
<sequence>MPEKNVLTVLVAENNPVAASRLTRLLAGLGWKVDYAASGKLAIRLATLNRYDVALLNIHMPDMEGENICRKLKLLKPNHPPVILMAPQSSAGIDLSHCTADDIVSDLNNYKDVVERCQRLAALTASARRLPELAVSA</sequence>
<dbReference type="OrthoDB" id="6332778at2"/>
<reference evidence="4 5" key="2">
    <citation type="submission" date="2020-04" db="EMBL/GenBank/DDBJ databases">
        <title>Complete genome sequence of Alteromonas pelagimontana 5.12T.</title>
        <authorList>
            <person name="Sinha R.K."/>
            <person name="Krishnan K.P."/>
            <person name="Kurian J.P."/>
        </authorList>
    </citation>
    <scope>NUCLEOTIDE SEQUENCE [LARGE SCALE GENOMIC DNA]</scope>
    <source>
        <strain evidence="4 5">5.12</strain>
    </source>
</reference>
<name>A0A6M4MJN8_9ALTE</name>
<evidence type="ECO:0000256" key="2">
    <source>
        <dbReference type="PROSITE-ProRule" id="PRU00169"/>
    </source>
</evidence>
<feature type="domain" description="Response regulatory" evidence="3">
    <location>
        <begin position="8"/>
        <end position="121"/>
    </location>
</feature>
<reference evidence="5" key="1">
    <citation type="submission" date="2014-12" db="EMBL/GenBank/DDBJ databases">
        <title>Complete genome sequence of a multi-drug resistant Klebsiella pneumoniae.</title>
        <authorList>
            <person name="Hua X."/>
            <person name="Chen Q."/>
            <person name="Li X."/>
            <person name="Feng Y."/>
            <person name="Ruan Z."/>
            <person name="Yu Y."/>
        </authorList>
    </citation>
    <scope>NUCLEOTIDE SEQUENCE [LARGE SCALE GENOMIC DNA]</scope>
    <source>
        <strain evidence="5">5.12</strain>
    </source>
</reference>
<dbReference type="CDD" id="cd17546">
    <property type="entry name" value="REC_hyHK_CKI1_RcsC-like"/>
    <property type="match status" value="1"/>
</dbReference>
<evidence type="ECO:0000313" key="5">
    <source>
        <dbReference type="Proteomes" id="UP000219285"/>
    </source>
</evidence>
<evidence type="ECO:0000256" key="1">
    <source>
        <dbReference type="ARBA" id="ARBA00022553"/>
    </source>
</evidence>
<proteinExistence type="predicted"/>
<dbReference type="KEGG" id="apel:CA267_016840"/>
<dbReference type="Pfam" id="PF00072">
    <property type="entry name" value="Response_reg"/>
    <property type="match status" value="1"/>
</dbReference>
<dbReference type="PANTHER" id="PTHR44591:SF3">
    <property type="entry name" value="RESPONSE REGULATORY DOMAIN-CONTAINING PROTEIN"/>
    <property type="match status" value="1"/>
</dbReference>
<dbReference type="SMART" id="SM00448">
    <property type="entry name" value="REC"/>
    <property type="match status" value="1"/>
</dbReference>
<keyword evidence="1" id="KW-0597">Phosphoprotein</keyword>
<keyword evidence="5" id="KW-1185">Reference proteome</keyword>
<comment type="caution">
    <text evidence="2">Lacks conserved residue(s) required for the propagation of feature annotation.</text>
</comment>
<organism evidence="4 5">
    <name type="scientific">Alteromonas pelagimontana</name>
    <dbReference type="NCBI Taxonomy" id="1858656"/>
    <lineage>
        <taxon>Bacteria</taxon>
        <taxon>Pseudomonadati</taxon>
        <taxon>Pseudomonadota</taxon>
        <taxon>Gammaproteobacteria</taxon>
        <taxon>Alteromonadales</taxon>
        <taxon>Alteromonadaceae</taxon>
        <taxon>Alteromonas/Salinimonas group</taxon>
        <taxon>Alteromonas</taxon>
    </lineage>
</organism>
<evidence type="ECO:0000259" key="3">
    <source>
        <dbReference type="PROSITE" id="PS50110"/>
    </source>
</evidence>
<dbReference type="PROSITE" id="PS50110">
    <property type="entry name" value="RESPONSE_REGULATORY"/>
    <property type="match status" value="1"/>
</dbReference>
<dbReference type="EMBL" id="CP052766">
    <property type="protein sequence ID" value="QJR82296.1"/>
    <property type="molecule type" value="Genomic_DNA"/>
</dbReference>
<dbReference type="GO" id="GO:0000160">
    <property type="term" value="P:phosphorelay signal transduction system"/>
    <property type="evidence" value="ECO:0007669"/>
    <property type="project" value="InterPro"/>
</dbReference>